<protein>
    <submittedName>
        <fullName evidence="5">MCE family protein</fullName>
    </submittedName>
</protein>
<dbReference type="InterPro" id="IPR003399">
    <property type="entry name" value="Mce/MlaD"/>
</dbReference>
<feature type="signal peptide" evidence="2">
    <location>
        <begin position="1"/>
        <end position="28"/>
    </location>
</feature>
<dbReference type="EMBL" id="JBIRYL010000001">
    <property type="protein sequence ID" value="MFI2228280.1"/>
    <property type="molecule type" value="Genomic_DNA"/>
</dbReference>
<dbReference type="InterPro" id="IPR052336">
    <property type="entry name" value="MlaD_Phospholipid_Transporter"/>
</dbReference>
<accession>A0ABW7VR88</accession>
<evidence type="ECO:0000259" key="4">
    <source>
        <dbReference type="Pfam" id="PF11887"/>
    </source>
</evidence>
<feature type="chain" id="PRO_5046481179" evidence="2">
    <location>
        <begin position="29"/>
        <end position="430"/>
    </location>
</feature>
<dbReference type="PANTHER" id="PTHR33371:SF15">
    <property type="entry name" value="LIPOPROTEIN LPRN"/>
    <property type="match status" value="1"/>
</dbReference>
<keyword evidence="6" id="KW-1185">Reference proteome</keyword>
<name>A0ABW7VR88_9NOCA</name>
<dbReference type="InterPro" id="IPR024516">
    <property type="entry name" value="Mce_C"/>
</dbReference>
<dbReference type="NCBIfam" id="TIGR00996">
    <property type="entry name" value="Mtu_fam_mce"/>
    <property type="match status" value="1"/>
</dbReference>
<keyword evidence="2" id="KW-0732">Signal</keyword>
<comment type="caution">
    <text evidence="5">The sequence shown here is derived from an EMBL/GenBank/DDBJ whole genome shotgun (WGS) entry which is preliminary data.</text>
</comment>
<evidence type="ECO:0000259" key="3">
    <source>
        <dbReference type="Pfam" id="PF02470"/>
    </source>
</evidence>
<dbReference type="Pfam" id="PF11887">
    <property type="entry name" value="Mce4_CUP1"/>
    <property type="match status" value="1"/>
</dbReference>
<dbReference type="RefSeq" id="WP_397058382.1">
    <property type="nucleotide sequence ID" value="NZ_JBIRYL010000001.1"/>
</dbReference>
<sequence length="430" mass="44664">MVRPERAYRMRRAVMGCACVIATASGCAWDGVNSLPLPGATGRGPGATTLYVEMADVGTLTPNSPVLIDDVVVGSIGDIRVENWHALVEVSVRPGEVIPANAQARVGQTSLLGSMHLALDPPPGQAPQGRLESGARIVLDDTATYPSTEQTLASLSVVVNGGGLGQVGDIVSSLGAAFEGRETNIRALLDRLDVFLGTLDAQRADIVATIDGLNRLGATFAAQRDVLTEALRRIPPALDVLIRERPDLVTALDRLRTFSDTTNGVLTAVHDDLLTNLRNLEPTLKALADVGPDINKAIAFATVFPYGQYLVDNGVRGDFINLFATVDLTIPRLRRELLLGTPWGDPAAVIQAAVGDPGYAEQTKNPLGFGVTAPAPAPAPAPEQAPAAPAPAPAAPAPAPAAPAPGPALPFPLPQLPLPQIPLPPGIGGR</sequence>
<gene>
    <name evidence="5" type="ORF">ACH49Z_00325</name>
</gene>
<dbReference type="PANTHER" id="PTHR33371">
    <property type="entry name" value="INTERMEMBRANE PHOSPHOLIPID TRANSPORT SYSTEM BINDING PROTEIN MLAD-RELATED"/>
    <property type="match status" value="1"/>
</dbReference>
<feature type="compositionally biased region" description="Pro residues" evidence="1">
    <location>
        <begin position="375"/>
        <end position="430"/>
    </location>
</feature>
<dbReference type="InterPro" id="IPR005693">
    <property type="entry name" value="Mce"/>
</dbReference>
<evidence type="ECO:0000313" key="5">
    <source>
        <dbReference type="EMBL" id="MFI2228280.1"/>
    </source>
</evidence>
<reference evidence="5 6" key="1">
    <citation type="submission" date="2024-10" db="EMBL/GenBank/DDBJ databases">
        <title>The Natural Products Discovery Center: Release of the First 8490 Sequenced Strains for Exploring Actinobacteria Biosynthetic Diversity.</title>
        <authorList>
            <person name="Kalkreuter E."/>
            <person name="Kautsar S.A."/>
            <person name="Yang D."/>
            <person name="Bader C.D."/>
            <person name="Teijaro C.N."/>
            <person name="Fluegel L."/>
            <person name="Davis C.M."/>
            <person name="Simpson J.R."/>
            <person name="Lauterbach L."/>
            <person name="Steele A.D."/>
            <person name="Gui C."/>
            <person name="Meng S."/>
            <person name="Li G."/>
            <person name="Viehrig K."/>
            <person name="Ye F."/>
            <person name="Su P."/>
            <person name="Kiefer A.F."/>
            <person name="Nichols A."/>
            <person name="Cepeda A.J."/>
            <person name="Yan W."/>
            <person name="Fan B."/>
            <person name="Jiang Y."/>
            <person name="Adhikari A."/>
            <person name="Zheng C.-J."/>
            <person name="Schuster L."/>
            <person name="Cowan T.M."/>
            <person name="Smanski M.J."/>
            <person name="Chevrette M.G."/>
            <person name="De Carvalho L.P.S."/>
            <person name="Shen B."/>
        </authorList>
    </citation>
    <scope>NUCLEOTIDE SEQUENCE [LARGE SCALE GENOMIC DNA]</scope>
    <source>
        <strain evidence="5 6">NPDC019377</strain>
    </source>
</reference>
<feature type="region of interest" description="Disordered" evidence="1">
    <location>
        <begin position="365"/>
        <end position="430"/>
    </location>
</feature>
<evidence type="ECO:0000256" key="2">
    <source>
        <dbReference type="SAM" id="SignalP"/>
    </source>
</evidence>
<organism evidence="5 6">
    <name type="scientific">Nocardia testacea</name>
    <dbReference type="NCBI Taxonomy" id="248551"/>
    <lineage>
        <taxon>Bacteria</taxon>
        <taxon>Bacillati</taxon>
        <taxon>Actinomycetota</taxon>
        <taxon>Actinomycetes</taxon>
        <taxon>Mycobacteriales</taxon>
        <taxon>Nocardiaceae</taxon>
        <taxon>Nocardia</taxon>
    </lineage>
</organism>
<feature type="domain" description="Mammalian cell entry C-terminal" evidence="4">
    <location>
        <begin position="130"/>
        <end position="299"/>
    </location>
</feature>
<proteinExistence type="predicted"/>
<dbReference type="Proteomes" id="UP001611494">
    <property type="component" value="Unassembled WGS sequence"/>
</dbReference>
<feature type="domain" description="Mce/MlaD" evidence="3">
    <location>
        <begin position="48"/>
        <end position="122"/>
    </location>
</feature>
<dbReference type="Pfam" id="PF02470">
    <property type="entry name" value="MlaD"/>
    <property type="match status" value="1"/>
</dbReference>
<evidence type="ECO:0000313" key="6">
    <source>
        <dbReference type="Proteomes" id="UP001611494"/>
    </source>
</evidence>
<evidence type="ECO:0000256" key="1">
    <source>
        <dbReference type="SAM" id="MobiDB-lite"/>
    </source>
</evidence>